<dbReference type="RefSeq" id="XP_004494034.1">
    <property type="nucleotide sequence ID" value="XM_004493977.3"/>
</dbReference>
<dbReference type="GeneID" id="101490464"/>
<proteinExistence type="predicted"/>
<feature type="region of interest" description="Disordered" evidence="1">
    <location>
        <begin position="234"/>
        <end position="262"/>
    </location>
</feature>
<organism evidence="3 4">
    <name type="scientific">Cicer arietinum</name>
    <name type="common">Chickpea</name>
    <name type="synonym">Garbanzo</name>
    <dbReference type="NCBI Taxonomy" id="3827"/>
    <lineage>
        <taxon>Eukaryota</taxon>
        <taxon>Viridiplantae</taxon>
        <taxon>Streptophyta</taxon>
        <taxon>Embryophyta</taxon>
        <taxon>Tracheophyta</taxon>
        <taxon>Spermatophyta</taxon>
        <taxon>Magnoliopsida</taxon>
        <taxon>eudicotyledons</taxon>
        <taxon>Gunneridae</taxon>
        <taxon>Pentapetalae</taxon>
        <taxon>rosids</taxon>
        <taxon>fabids</taxon>
        <taxon>Fabales</taxon>
        <taxon>Fabaceae</taxon>
        <taxon>Papilionoideae</taxon>
        <taxon>50 kb inversion clade</taxon>
        <taxon>NPAAA clade</taxon>
        <taxon>Hologalegina</taxon>
        <taxon>IRL clade</taxon>
        <taxon>Cicereae</taxon>
        <taxon>Cicer</taxon>
    </lineage>
</organism>
<gene>
    <name evidence="4" type="primary">LOC101490464</name>
</gene>
<dbReference type="GO" id="GO:0009535">
    <property type="term" value="C:chloroplast thylakoid membrane"/>
    <property type="evidence" value="ECO:0007669"/>
    <property type="project" value="TreeGrafter"/>
</dbReference>
<name>A0A1S2XUW1_CICAR</name>
<dbReference type="PaxDb" id="3827-XP_004494034.1"/>
<dbReference type="eggNOG" id="ENOG502QTY9">
    <property type="taxonomic scope" value="Eukaryota"/>
</dbReference>
<feature type="compositionally biased region" description="Polar residues" evidence="1">
    <location>
        <begin position="239"/>
        <end position="262"/>
    </location>
</feature>
<reference evidence="3" key="1">
    <citation type="journal article" date="2013" name="Nat. Biotechnol.">
        <title>Draft genome sequence of chickpea (Cicer arietinum) provides a resource for trait improvement.</title>
        <authorList>
            <person name="Varshney R.K."/>
            <person name="Song C."/>
            <person name="Saxena R.K."/>
            <person name="Azam S."/>
            <person name="Yu S."/>
            <person name="Sharpe A.G."/>
            <person name="Cannon S."/>
            <person name="Baek J."/>
            <person name="Rosen B.D."/>
            <person name="Tar'an B."/>
            <person name="Millan T."/>
            <person name="Zhang X."/>
            <person name="Ramsay L.D."/>
            <person name="Iwata A."/>
            <person name="Wang Y."/>
            <person name="Nelson W."/>
            <person name="Farmer A.D."/>
            <person name="Gaur P.M."/>
            <person name="Soderlund C."/>
            <person name="Penmetsa R.V."/>
            <person name="Xu C."/>
            <person name="Bharti A.K."/>
            <person name="He W."/>
            <person name="Winter P."/>
            <person name="Zhao S."/>
            <person name="Hane J.K."/>
            <person name="Carrasquilla-Garcia N."/>
            <person name="Condie J.A."/>
            <person name="Upadhyaya H.D."/>
            <person name="Luo M.C."/>
            <person name="Thudi M."/>
            <person name="Gowda C.L."/>
            <person name="Singh N.P."/>
            <person name="Lichtenzveig J."/>
            <person name="Gali K.K."/>
            <person name="Rubio J."/>
            <person name="Nadarajan N."/>
            <person name="Dolezel J."/>
            <person name="Bansal K.C."/>
            <person name="Xu X."/>
            <person name="Edwards D."/>
            <person name="Zhang G."/>
            <person name="Kahl G."/>
            <person name="Gil J."/>
            <person name="Singh K.B."/>
            <person name="Datta S.K."/>
            <person name="Jackson S.A."/>
            <person name="Wang J."/>
            <person name="Cook D.R."/>
        </authorList>
    </citation>
    <scope>NUCLEOTIDE SEQUENCE [LARGE SCALE GENOMIC DNA]</scope>
    <source>
        <strain evidence="3">cv. CDC Frontier</strain>
    </source>
</reference>
<sequence>MLHSHLHNHHKFLLPNLPVSLTTHHFSSPSPLLLNFLHNKSTLINPNPPQASFSPPWLTKLTTATAELGDAINDSSSIQVTFSVLLTAAITVFFFPILQRRIKRAKQLKFRSSGVKKSSLDSSKVLMGSTSIKAKKKNPPSPDQALLGAIIAGVISLILYRFTTTIEASLFRQSVSDNFSVRQITITIRTVINGLCYLATFVYGINSFGLLLYSGQLAINTYVEESSEKKITESKIMELSNSSDENLTNSNTNEDQSSNNSQ</sequence>
<dbReference type="Proteomes" id="UP000087171">
    <property type="component" value="Chromosome Ca3"/>
</dbReference>
<accession>A0A1S2XUW1</accession>
<evidence type="ECO:0000313" key="4">
    <source>
        <dbReference type="RefSeq" id="XP_004494034.1"/>
    </source>
</evidence>
<dbReference type="AlphaFoldDB" id="A0A1S2XUW1"/>
<feature type="transmembrane region" description="Helical" evidence="2">
    <location>
        <begin position="78"/>
        <end position="98"/>
    </location>
</feature>
<dbReference type="PANTHER" id="PTHR35733:SF1">
    <property type="entry name" value="OS02G0307800 PROTEIN"/>
    <property type="match status" value="1"/>
</dbReference>
<protein>
    <submittedName>
        <fullName evidence="4">Uncharacterized protein LOC101490464</fullName>
    </submittedName>
</protein>
<reference evidence="4" key="2">
    <citation type="submission" date="2025-08" db="UniProtKB">
        <authorList>
            <consortium name="RefSeq"/>
        </authorList>
    </citation>
    <scope>IDENTIFICATION</scope>
    <source>
        <tissue evidence="4">Etiolated seedlings</tissue>
    </source>
</reference>
<dbReference type="InterPro" id="IPR021434">
    <property type="entry name" value="DUF3082"/>
</dbReference>
<feature type="transmembrane region" description="Helical" evidence="2">
    <location>
        <begin position="183"/>
        <end position="205"/>
    </location>
</feature>
<dbReference type="Pfam" id="PF11282">
    <property type="entry name" value="DUF3082"/>
    <property type="match status" value="1"/>
</dbReference>
<evidence type="ECO:0000256" key="2">
    <source>
        <dbReference type="SAM" id="Phobius"/>
    </source>
</evidence>
<keyword evidence="2" id="KW-1133">Transmembrane helix</keyword>
<evidence type="ECO:0000313" key="3">
    <source>
        <dbReference type="Proteomes" id="UP000087171"/>
    </source>
</evidence>
<dbReference type="OrthoDB" id="5296at2759"/>
<evidence type="ECO:0000256" key="1">
    <source>
        <dbReference type="SAM" id="MobiDB-lite"/>
    </source>
</evidence>
<keyword evidence="2" id="KW-0472">Membrane</keyword>
<dbReference type="KEGG" id="cam:101490464"/>
<dbReference type="PANTHER" id="PTHR35733">
    <property type="entry name" value="OS02G0307800 PROTEIN"/>
    <property type="match status" value="1"/>
</dbReference>
<keyword evidence="3" id="KW-1185">Reference proteome</keyword>
<keyword evidence="2" id="KW-0812">Transmembrane</keyword>